<sequence>EGETSEVKILSSSEIVKLSQARHEVRLGMYSDFKNKQNITVFEIPIRVKIQANFDITLDVKASIYMNEIKNNALY</sequence>
<dbReference type="EMBL" id="JASPKZ010003421">
    <property type="protein sequence ID" value="KAJ9593612.1"/>
    <property type="molecule type" value="Genomic_DNA"/>
</dbReference>
<evidence type="ECO:0000313" key="1">
    <source>
        <dbReference type="EMBL" id="KAJ9593612.1"/>
    </source>
</evidence>
<accession>A0AAD8A8D7</accession>
<feature type="non-terminal residue" evidence="1">
    <location>
        <position position="1"/>
    </location>
</feature>
<organism evidence="1 2">
    <name type="scientific">Diploptera punctata</name>
    <name type="common">Pacific beetle cockroach</name>
    <dbReference type="NCBI Taxonomy" id="6984"/>
    <lineage>
        <taxon>Eukaryota</taxon>
        <taxon>Metazoa</taxon>
        <taxon>Ecdysozoa</taxon>
        <taxon>Arthropoda</taxon>
        <taxon>Hexapoda</taxon>
        <taxon>Insecta</taxon>
        <taxon>Pterygota</taxon>
        <taxon>Neoptera</taxon>
        <taxon>Polyneoptera</taxon>
        <taxon>Dictyoptera</taxon>
        <taxon>Blattodea</taxon>
        <taxon>Blaberoidea</taxon>
        <taxon>Blaberidae</taxon>
        <taxon>Diplopterinae</taxon>
        <taxon>Diploptera</taxon>
    </lineage>
</organism>
<reference evidence="1" key="1">
    <citation type="journal article" date="2023" name="IScience">
        <title>Live-bearing cockroach genome reveals convergent evolutionary mechanisms linked to viviparity in insects and beyond.</title>
        <authorList>
            <person name="Fouks B."/>
            <person name="Harrison M.C."/>
            <person name="Mikhailova A.A."/>
            <person name="Marchal E."/>
            <person name="English S."/>
            <person name="Carruthers M."/>
            <person name="Jennings E.C."/>
            <person name="Chiamaka E.L."/>
            <person name="Frigard R.A."/>
            <person name="Pippel M."/>
            <person name="Attardo G.M."/>
            <person name="Benoit J.B."/>
            <person name="Bornberg-Bauer E."/>
            <person name="Tobe S.S."/>
        </authorList>
    </citation>
    <scope>NUCLEOTIDE SEQUENCE</scope>
    <source>
        <strain evidence="1">Stay&amp;Tobe</strain>
    </source>
</reference>
<protein>
    <submittedName>
        <fullName evidence="1">Uncharacterized protein</fullName>
    </submittedName>
</protein>
<proteinExistence type="predicted"/>
<reference evidence="1" key="2">
    <citation type="submission" date="2023-05" db="EMBL/GenBank/DDBJ databases">
        <authorList>
            <person name="Fouks B."/>
        </authorList>
    </citation>
    <scope>NUCLEOTIDE SEQUENCE</scope>
    <source>
        <strain evidence="1">Stay&amp;Tobe</strain>
        <tissue evidence="1">Testes</tissue>
    </source>
</reference>
<name>A0AAD8A8D7_DIPPU</name>
<feature type="non-terminal residue" evidence="1">
    <location>
        <position position="75"/>
    </location>
</feature>
<dbReference type="Proteomes" id="UP001233999">
    <property type="component" value="Unassembled WGS sequence"/>
</dbReference>
<gene>
    <name evidence="1" type="ORF">L9F63_014832</name>
</gene>
<dbReference type="AlphaFoldDB" id="A0AAD8A8D7"/>
<evidence type="ECO:0000313" key="2">
    <source>
        <dbReference type="Proteomes" id="UP001233999"/>
    </source>
</evidence>
<comment type="caution">
    <text evidence="1">The sequence shown here is derived from an EMBL/GenBank/DDBJ whole genome shotgun (WGS) entry which is preliminary data.</text>
</comment>
<keyword evidence="2" id="KW-1185">Reference proteome</keyword>